<dbReference type="AlphaFoldDB" id="A0A0N0U5U6"/>
<feature type="compositionally biased region" description="Pro residues" evidence="1">
    <location>
        <begin position="231"/>
        <end position="240"/>
    </location>
</feature>
<evidence type="ECO:0000313" key="2">
    <source>
        <dbReference type="EMBL" id="KOX75301.1"/>
    </source>
</evidence>
<evidence type="ECO:0000256" key="1">
    <source>
        <dbReference type="SAM" id="MobiDB-lite"/>
    </source>
</evidence>
<keyword evidence="3" id="KW-1185">Reference proteome</keyword>
<accession>A0A0N0U5U6</accession>
<gene>
    <name evidence="2" type="ORF">WN51_14255</name>
</gene>
<proteinExistence type="predicted"/>
<feature type="region of interest" description="Disordered" evidence="1">
    <location>
        <begin position="219"/>
        <end position="247"/>
    </location>
</feature>
<feature type="compositionally biased region" description="Polar residues" evidence="1">
    <location>
        <begin position="219"/>
        <end position="229"/>
    </location>
</feature>
<sequence>MRNKQIVREYAFAGRMMASVCNKHSRCWTRYNGNIRWKEAIVKLVAQRRERNALARVGETTILPLFPNVRQQQYVHVARACTYVNDRYTFQGILHGVCGVTLLLEQSDYLLAIHRFPRAADALGSLLLLLEFRKRRARDTQWRLAFSRHAPLRMKQLNLVQLNLRPLLVLTKARSTPFRRAGSTVAVESGEVANEVAGEVRSQTMNLDPVQGLCTTSRQDVVGQGNSATPFPQPPPPPPVADTDVSS</sequence>
<dbReference type="EMBL" id="KQ435767">
    <property type="protein sequence ID" value="KOX75301.1"/>
    <property type="molecule type" value="Genomic_DNA"/>
</dbReference>
<dbReference type="Proteomes" id="UP000053105">
    <property type="component" value="Unassembled WGS sequence"/>
</dbReference>
<reference evidence="2 3" key="1">
    <citation type="submission" date="2015-07" db="EMBL/GenBank/DDBJ databases">
        <title>The genome of Melipona quadrifasciata.</title>
        <authorList>
            <person name="Pan H."/>
            <person name="Kapheim K."/>
        </authorList>
    </citation>
    <scope>NUCLEOTIDE SEQUENCE [LARGE SCALE GENOMIC DNA]</scope>
    <source>
        <strain evidence="2">0111107301</strain>
        <tissue evidence="2">Whole body</tissue>
    </source>
</reference>
<protein>
    <submittedName>
        <fullName evidence="2">Uncharacterized protein</fullName>
    </submittedName>
</protein>
<organism evidence="2 3">
    <name type="scientific">Melipona quadrifasciata</name>
    <dbReference type="NCBI Taxonomy" id="166423"/>
    <lineage>
        <taxon>Eukaryota</taxon>
        <taxon>Metazoa</taxon>
        <taxon>Ecdysozoa</taxon>
        <taxon>Arthropoda</taxon>
        <taxon>Hexapoda</taxon>
        <taxon>Insecta</taxon>
        <taxon>Pterygota</taxon>
        <taxon>Neoptera</taxon>
        <taxon>Endopterygota</taxon>
        <taxon>Hymenoptera</taxon>
        <taxon>Apocrita</taxon>
        <taxon>Aculeata</taxon>
        <taxon>Apoidea</taxon>
        <taxon>Anthophila</taxon>
        <taxon>Apidae</taxon>
        <taxon>Melipona</taxon>
    </lineage>
</organism>
<name>A0A0N0U5U6_9HYME</name>
<evidence type="ECO:0000313" key="3">
    <source>
        <dbReference type="Proteomes" id="UP000053105"/>
    </source>
</evidence>